<feature type="domain" description="BTB" evidence="6">
    <location>
        <begin position="287"/>
        <end position="354"/>
    </location>
</feature>
<comment type="similarity">
    <text evidence="1">Belongs to the peptidase S10 family.</text>
</comment>
<organism evidence="7 8">
    <name type="scientific">Fusarium tjaetaba</name>
    <dbReference type="NCBI Taxonomy" id="1567544"/>
    <lineage>
        <taxon>Eukaryota</taxon>
        <taxon>Fungi</taxon>
        <taxon>Dikarya</taxon>
        <taxon>Ascomycota</taxon>
        <taxon>Pezizomycotina</taxon>
        <taxon>Sordariomycetes</taxon>
        <taxon>Hypocreomycetidae</taxon>
        <taxon>Hypocreales</taxon>
        <taxon>Nectriaceae</taxon>
        <taxon>Fusarium</taxon>
        <taxon>Fusarium fujikuroi species complex</taxon>
    </lineage>
</organism>
<name>A0A8H5R6A1_9HYPO</name>
<dbReference type="RefSeq" id="XP_037203499.1">
    <property type="nucleotide sequence ID" value="XM_037356310.1"/>
</dbReference>
<evidence type="ECO:0000313" key="8">
    <source>
        <dbReference type="Proteomes" id="UP000530670"/>
    </source>
</evidence>
<dbReference type="GO" id="GO:0004185">
    <property type="term" value="F:serine-type carboxypeptidase activity"/>
    <property type="evidence" value="ECO:0007669"/>
    <property type="project" value="InterPro"/>
</dbReference>
<dbReference type="SUPFAM" id="SSF54695">
    <property type="entry name" value="POZ domain"/>
    <property type="match status" value="3"/>
</dbReference>
<dbReference type="Gene3D" id="3.40.50.1820">
    <property type="entry name" value="alpha/beta hydrolase"/>
    <property type="match status" value="1"/>
</dbReference>
<comment type="caution">
    <text evidence="7">The sequence shown here is derived from an EMBL/GenBank/DDBJ whole genome shotgun (WGS) entry which is preliminary data.</text>
</comment>
<keyword evidence="2 7" id="KW-0121">Carboxypeptidase</keyword>
<dbReference type="OrthoDB" id="443318at2759"/>
<keyword evidence="5" id="KW-0325">Glycoprotein</keyword>
<dbReference type="InterPro" id="IPR018202">
    <property type="entry name" value="Ser_caboxypep_ser_AS"/>
</dbReference>
<dbReference type="PROSITE" id="PS50097">
    <property type="entry name" value="BTB"/>
    <property type="match status" value="3"/>
</dbReference>
<dbReference type="SMART" id="SM00225">
    <property type="entry name" value="BTB"/>
    <property type="match status" value="3"/>
</dbReference>
<evidence type="ECO:0000313" key="7">
    <source>
        <dbReference type="EMBL" id="KAF5626887.1"/>
    </source>
</evidence>
<dbReference type="Gene3D" id="1.10.287.410">
    <property type="match status" value="1"/>
</dbReference>
<dbReference type="CDD" id="cd18186">
    <property type="entry name" value="BTB_POZ_ZBTB_KLHL-like"/>
    <property type="match status" value="3"/>
</dbReference>
<evidence type="ECO:0000256" key="5">
    <source>
        <dbReference type="ARBA" id="ARBA00023180"/>
    </source>
</evidence>
<proteinExistence type="inferred from homology"/>
<dbReference type="Gene3D" id="3.30.710.10">
    <property type="entry name" value="Potassium Channel Kv1.1, Chain A"/>
    <property type="match status" value="3"/>
</dbReference>
<keyword evidence="8" id="KW-1185">Reference proteome</keyword>
<dbReference type="InterPro" id="IPR011333">
    <property type="entry name" value="SKP1/BTB/POZ_sf"/>
</dbReference>
<dbReference type="Pfam" id="PF00450">
    <property type="entry name" value="Peptidase_S10"/>
    <property type="match status" value="1"/>
</dbReference>
<dbReference type="InterPro" id="IPR001563">
    <property type="entry name" value="Peptidase_S10"/>
</dbReference>
<keyword evidence="3" id="KW-0645">Protease</keyword>
<evidence type="ECO:0000256" key="2">
    <source>
        <dbReference type="ARBA" id="ARBA00022645"/>
    </source>
</evidence>
<dbReference type="SUPFAM" id="SSF53474">
    <property type="entry name" value="alpha/beta-Hydrolases"/>
    <property type="match status" value="1"/>
</dbReference>
<dbReference type="Pfam" id="PF00651">
    <property type="entry name" value="BTB"/>
    <property type="match status" value="3"/>
</dbReference>
<dbReference type="PANTHER" id="PTHR47843:SF5">
    <property type="entry name" value="BTB_POZ DOMAIN PROTEIN"/>
    <property type="match status" value="1"/>
</dbReference>
<dbReference type="GO" id="GO:0006508">
    <property type="term" value="P:proteolysis"/>
    <property type="evidence" value="ECO:0007669"/>
    <property type="project" value="UniProtKB-KW"/>
</dbReference>
<dbReference type="PROSITE" id="PS00131">
    <property type="entry name" value="CARBOXYPEPT_SER_SER"/>
    <property type="match status" value="1"/>
</dbReference>
<dbReference type="Proteomes" id="UP000530670">
    <property type="component" value="Unassembled WGS sequence"/>
</dbReference>
<dbReference type="PROSITE" id="PS00560">
    <property type="entry name" value="CARBOXYPEPT_SER_HIS"/>
    <property type="match status" value="1"/>
</dbReference>
<dbReference type="AlphaFoldDB" id="A0A8H5R6A1"/>
<evidence type="ECO:0000259" key="6">
    <source>
        <dbReference type="PROSITE" id="PS50097"/>
    </source>
</evidence>
<keyword evidence="4" id="KW-0378">Hydrolase</keyword>
<dbReference type="GeneID" id="59308580"/>
<sequence>MIALEDRLRMQKARESGEFTDFAFVCQGQTINVHKIIICGQSTVFQRACTGKFKVPVAVKDTFMPANKIQEASSGTYDLNDHPLDVVNRMVEYLYTGSYEIPDDADLFTHASMFTLADKYGIGGLQTLASKKYLECLDKDCNYHDFAKSISQVYELPKETSKTLRVGALVMARENLGTALTATELGDVIDEFLYDCPEFARDLLSLSLRFPFMGTCRNSACGSRSAVPIEVLQCRCQKCGKGGASAGLGLHSWSRILGYEFGDTEADVKLGKDVGFSNWAQKAGQFTDFAFLCKDTKIPVHKVIICAQSKIFNAACTSGFKEAISGVYDLSEYPLELVEMMVDYLYVGYYEDPSTDVSKVSLSTHLSILVLADKYAIQGLERHAKLCYIRRLNQKNTELEDFLDSLPVLDEMPISVSGDVVEAAVNYTRETLLICTWADMSNLAKQKVRSKSLIDYMVLETRDNHEFTDFAFICGNTRFQVHKVIICSQSTVFQKACTGPFKESTTNEIDLSQFSVDHVKWLIDFLYTGAYLIPEDSDLDDHIYMFAMGDMYRIEPLAEYAAWKFRCELSDVEMLEEVLALIPLIYNSTPDHRHELREELVKFLRSPSPGIKAEMKTRGWYDEMAAECPELIKDLLFSYLELSDDWSFLSHLQNVTGTQKHTIRIREQVDDSICDARVKQYTGWLDVDNQHLFFWYFESKNAPKTDPLVLWLTGGPGGSSMLGLLQELGPCLINEHGNGTVHNPYGWNENANYIFVDQPASVGFSYLDDGEPIPSNSFVAAESMHKFLQLFVSQVFPDLADKPFHISGESYGGHYIPVLGATIVAQNSLYPKRPQVNLESVLIGNGYVSPLDTHFGYWETLCTTNPGVDKPIFNSTRCDIMAANLPRCLDLARVCYEHPDHAICGAAGKVCWDGVISWYDGESGTGGNRNRFDITRPCESGDDLCYKQAGLIEKYLNTQKVFDALGVPSAVTNYSIYAMDVEVAFSLGYDQEISTQSQILYLLDHDIDVLMYQGNLDLACNTAGNLRWSNSMPWKGQPEYVAQRQRSWGAGGDEFGWYKEVKITMGETDKKTTFAFVTVDGAGHMVPQDKPKEGLELVNRWLKKRTFNK</sequence>
<evidence type="ECO:0000256" key="1">
    <source>
        <dbReference type="ARBA" id="ARBA00009431"/>
    </source>
</evidence>
<feature type="domain" description="BTB" evidence="6">
    <location>
        <begin position="20"/>
        <end position="103"/>
    </location>
</feature>
<dbReference type="PRINTS" id="PR00724">
    <property type="entry name" value="CRBOXYPTASEC"/>
</dbReference>
<feature type="domain" description="BTB" evidence="6">
    <location>
        <begin position="468"/>
        <end position="535"/>
    </location>
</feature>
<dbReference type="PANTHER" id="PTHR47843">
    <property type="entry name" value="BTB DOMAIN-CONTAINING PROTEIN-RELATED"/>
    <property type="match status" value="1"/>
</dbReference>
<dbReference type="InterPro" id="IPR000210">
    <property type="entry name" value="BTB/POZ_dom"/>
</dbReference>
<accession>A0A8H5R6A1</accession>
<reference evidence="7 8" key="1">
    <citation type="submission" date="2020-05" db="EMBL/GenBank/DDBJ databases">
        <title>Identification and distribution of gene clusters putatively required for synthesis of sphingolipid metabolism inhibitors in phylogenetically diverse species of the filamentous fungus Fusarium.</title>
        <authorList>
            <person name="Kim H.-S."/>
            <person name="Busman M."/>
            <person name="Brown D.W."/>
            <person name="Divon H."/>
            <person name="Uhlig S."/>
            <person name="Proctor R.H."/>
        </authorList>
    </citation>
    <scope>NUCLEOTIDE SEQUENCE [LARGE SCALE GENOMIC DNA]</scope>
    <source>
        <strain evidence="7 8">NRRL 66243</strain>
    </source>
</reference>
<dbReference type="EMBL" id="JAAQRI010000213">
    <property type="protein sequence ID" value="KAF5626887.1"/>
    <property type="molecule type" value="Genomic_DNA"/>
</dbReference>
<protein>
    <submittedName>
        <fullName evidence="7">Carboxypeptidase</fullName>
    </submittedName>
</protein>
<gene>
    <name evidence="7" type="ORF">FTJAE_9393</name>
</gene>
<dbReference type="InterPro" id="IPR033124">
    <property type="entry name" value="Ser_caboxypep_his_AS"/>
</dbReference>
<evidence type="ECO:0000256" key="3">
    <source>
        <dbReference type="ARBA" id="ARBA00022670"/>
    </source>
</evidence>
<dbReference type="InterPro" id="IPR029058">
    <property type="entry name" value="AB_hydrolase_fold"/>
</dbReference>
<evidence type="ECO:0000256" key="4">
    <source>
        <dbReference type="ARBA" id="ARBA00022801"/>
    </source>
</evidence>